<evidence type="ECO:0000256" key="2">
    <source>
        <dbReference type="ARBA" id="ARBA00022801"/>
    </source>
</evidence>
<dbReference type="GO" id="GO:0052689">
    <property type="term" value="F:carboxylic ester hydrolase activity"/>
    <property type="evidence" value="ECO:0007669"/>
    <property type="project" value="TreeGrafter"/>
</dbReference>
<comment type="catalytic activity">
    <reaction evidence="10">
        <text>1-octadecanoyl-2-(9Z-octadecenoyl)-sn-glycerol + H2O = 2-(9Z-octadecenoyl)-glycerol + octadecanoate + H(+)</text>
        <dbReference type="Rhea" id="RHEA:77103"/>
        <dbReference type="ChEBI" id="CHEBI:15377"/>
        <dbReference type="ChEBI" id="CHEBI:15378"/>
        <dbReference type="ChEBI" id="CHEBI:25629"/>
        <dbReference type="ChEBI" id="CHEBI:73990"/>
        <dbReference type="ChEBI" id="CHEBI:75468"/>
    </reaction>
</comment>
<dbReference type="SUPFAM" id="SSF53474">
    <property type="entry name" value="alpha/beta-Hydrolases"/>
    <property type="match status" value="1"/>
</dbReference>
<evidence type="ECO:0000256" key="1">
    <source>
        <dbReference type="ARBA" id="ARBA00008645"/>
    </source>
</evidence>
<dbReference type="WBParaSite" id="MCU_005419-RC">
    <property type="protein sequence ID" value="MCU_005419-RC"/>
    <property type="gene ID" value="MCU_005419"/>
</dbReference>
<evidence type="ECO:0000256" key="4">
    <source>
        <dbReference type="ARBA" id="ARBA00042703"/>
    </source>
</evidence>
<dbReference type="EC" id="3.1.1.116" evidence="3"/>
<evidence type="ECO:0000256" key="11">
    <source>
        <dbReference type="ARBA" id="ARBA00048919"/>
    </source>
</evidence>
<evidence type="ECO:0000256" key="6">
    <source>
        <dbReference type="ARBA" id="ARBA00043742"/>
    </source>
</evidence>
<evidence type="ECO:0000256" key="3">
    <source>
        <dbReference type="ARBA" id="ARBA00026104"/>
    </source>
</evidence>
<sequence>MPIKSLRLSYELYKSATAFTLNPVIILHGLLGCKRNWRSVACSLNAKGFGKVYCVDARNHGSSPWSTDTSYESMAEDLLNFIHDLSVTNVSVIGHSMGGKIAMTAALIEPTMIDRLVVVDIAPHLSPNKANTNLLVSLMSHVDLDARMAGCRNIYDLRAQLMEEWKDTVPSLQQRAFVLSNLVEADGKAAWKVNVKAIQNGLDQIFSFPFSMADDSVSFDGPALFVAGELSPFLGTEQMPYVLHFFPRAVRAQISGAGHWVNVDAPEVLSDTISIFLNSTNACV</sequence>
<comment type="catalytic activity">
    <reaction evidence="11">
        <text>1-octadecanoyl-2-(5Z,8Z,11Z,14Z-eicosatetraenoyl)-sn-glycerol + H2O = 2-(5Z,8Z,11Z,14Z-eicosatetraenoyl)-glycerol + octadecanoate + H(+)</text>
        <dbReference type="Rhea" id="RHEA:38507"/>
        <dbReference type="ChEBI" id="CHEBI:15377"/>
        <dbReference type="ChEBI" id="CHEBI:15378"/>
        <dbReference type="ChEBI" id="CHEBI:25629"/>
        <dbReference type="ChEBI" id="CHEBI:52392"/>
        <dbReference type="ChEBI" id="CHEBI:75728"/>
    </reaction>
</comment>
<accession>A0A5K3F4N5</accession>
<comment type="catalytic activity">
    <reaction evidence="9">
        <text>1,2-didecanoylglycerol + H2O = decanoylglycerol + decanoate + H(+)</text>
        <dbReference type="Rhea" id="RHEA:48596"/>
        <dbReference type="ChEBI" id="CHEBI:11152"/>
        <dbReference type="ChEBI" id="CHEBI:15377"/>
        <dbReference type="ChEBI" id="CHEBI:15378"/>
        <dbReference type="ChEBI" id="CHEBI:27689"/>
        <dbReference type="ChEBI" id="CHEBI:90605"/>
    </reaction>
</comment>
<comment type="catalytic activity">
    <reaction evidence="5">
        <text>a 1,2-diacyl-sn-glycerol + H2O = a 2-acylglycerol + a fatty acid + H(+)</text>
        <dbReference type="Rhea" id="RHEA:33275"/>
        <dbReference type="ChEBI" id="CHEBI:15377"/>
        <dbReference type="ChEBI" id="CHEBI:15378"/>
        <dbReference type="ChEBI" id="CHEBI:17389"/>
        <dbReference type="ChEBI" id="CHEBI:17815"/>
        <dbReference type="ChEBI" id="CHEBI:28868"/>
        <dbReference type="EC" id="3.1.1.116"/>
    </reaction>
</comment>
<dbReference type="InterPro" id="IPR000073">
    <property type="entry name" value="AB_hydrolase_1"/>
</dbReference>
<dbReference type="PROSITE" id="PS51257">
    <property type="entry name" value="PROKAR_LIPOPROTEIN"/>
    <property type="match status" value="1"/>
</dbReference>
<evidence type="ECO:0000259" key="12">
    <source>
        <dbReference type="Pfam" id="PF00561"/>
    </source>
</evidence>
<dbReference type="PRINTS" id="PR00412">
    <property type="entry name" value="EPOXHYDRLASE"/>
</dbReference>
<organism evidence="13">
    <name type="scientific">Mesocestoides corti</name>
    <name type="common">Flatworm</name>
    <dbReference type="NCBI Taxonomy" id="53468"/>
    <lineage>
        <taxon>Eukaryota</taxon>
        <taxon>Metazoa</taxon>
        <taxon>Spiralia</taxon>
        <taxon>Lophotrochozoa</taxon>
        <taxon>Platyhelminthes</taxon>
        <taxon>Cestoda</taxon>
        <taxon>Eucestoda</taxon>
        <taxon>Cyclophyllidea</taxon>
        <taxon>Mesocestoididae</taxon>
        <taxon>Mesocestoides</taxon>
    </lineage>
</organism>
<dbReference type="InterPro" id="IPR029058">
    <property type="entry name" value="AB_hydrolase_fold"/>
</dbReference>
<comment type="catalytic activity">
    <reaction evidence="6">
        <text>a 1,3-diacyl-sn-glycerol + H2O = a 1-acyl-sn-glycerol + a fatty acid + H(+)</text>
        <dbReference type="Rhea" id="RHEA:38503"/>
        <dbReference type="ChEBI" id="CHEBI:15377"/>
        <dbReference type="ChEBI" id="CHEBI:15378"/>
        <dbReference type="ChEBI" id="CHEBI:28868"/>
        <dbReference type="ChEBI" id="CHEBI:64683"/>
        <dbReference type="ChEBI" id="CHEBI:77272"/>
    </reaction>
</comment>
<evidence type="ECO:0000256" key="9">
    <source>
        <dbReference type="ARBA" id="ARBA00048504"/>
    </source>
</evidence>
<dbReference type="Pfam" id="PF00561">
    <property type="entry name" value="Abhydrolase_1"/>
    <property type="match status" value="1"/>
</dbReference>
<protein>
    <recommendedName>
        <fullName evidence="7">sn-1-specific diacylglycerol lipase ABHD11</fullName>
        <ecNumber evidence="3">3.1.1.116</ecNumber>
    </recommendedName>
    <alternativeName>
        <fullName evidence="4">Alpha/beta hydrolase domain-containing protein 11</fullName>
    </alternativeName>
</protein>
<evidence type="ECO:0000256" key="8">
    <source>
        <dbReference type="ARBA" id="ARBA00048283"/>
    </source>
</evidence>
<dbReference type="GO" id="GO:0005739">
    <property type="term" value="C:mitochondrion"/>
    <property type="evidence" value="ECO:0007669"/>
    <property type="project" value="TreeGrafter"/>
</dbReference>
<reference evidence="13" key="1">
    <citation type="submission" date="2019-11" db="UniProtKB">
        <authorList>
            <consortium name="WormBaseParasite"/>
        </authorList>
    </citation>
    <scope>IDENTIFICATION</scope>
</reference>
<dbReference type="Gene3D" id="3.40.50.1820">
    <property type="entry name" value="alpha/beta hydrolase"/>
    <property type="match status" value="1"/>
</dbReference>
<evidence type="ECO:0000256" key="7">
    <source>
        <dbReference type="ARBA" id="ARBA00044064"/>
    </source>
</evidence>
<comment type="similarity">
    <text evidence="1">Belongs to the AB hydrolase superfamily.</text>
</comment>
<keyword evidence="2" id="KW-0378">Hydrolase</keyword>
<proteinExistence type="inferred from homology"/>
<name>A0A5K3F4N5_MESCO</name>
<evidence type="ECO:0000256" key="10">
    <source>
        <dbReference type="ARBA" id="ARBA00048513"/>
    </source>
</evidence>
<dbReference type="AlphaFoldDB" id="A0A5K3F4N5"/>
<comment type="catalytic activity">
    <reaction evidence="8">
        <text>1-octadecanoyl-2-(4Z,7Z,10Z,13Z,16Z,19Z-docosahexaenoyl)-sn-glycerol + H2O = 2-(4Z,7Z,10Z,13Z,16Z,19Z-docosahexaenoyl)-glycerol + octadecanoate + H(+)</text>
        <dbReference type="Rhea" id="RHEA:77107"/>
        <dbReference type="ChEBI" id="CHEBI:15377"/>
        <dbReference type="ChEBI" id="CHEBI:15378"/>
        <dbReference type="ChEBI" id="CHEBI:25629"/>
        <dbReference type="ChEBI" id="CHEBI:77129"/>
        <dbReference type="ChEBI" id="CHEBI:186738"/>
    </reaction>
</comment>
<evidence type="ECO:0000256" key="5">
    <source>
        <dbReference type="ARBA" id="ARBA00043667"/>
    </source>
</evidence>
<feature type="domain" description="AB hydrolase-1" evidence="12">
    <location>
        <begin position="22"/>
        <end position="266"/>
    </location>
</feature>
<dbReference type="PANTHER" id="PTHR46118">
    <property type="entry name" value="PROTEIN ABHD11"/>
    <property type="match status" value="1"/>
</dbReference>
<dbReference type="InterPro" id="IPR000639">
    <property type="entry name" value="Epox_hydrolase-like"/>
</dbReference>
<evidence type="ECO:0000313" key="13">
    <source>
        <dbReference type="WBParaSite" id="MCU_005419-RC"/>
    </source>
</evidence>
<dbReference type="PANTHER" id="PTHR46118:SF4">
    <property type="entry name" value="PROTEIN ABHD11"/>
    <property type="match status" value="1"/>
</dbReference>